<evidence type="ECO:0000256" key="4">
    <source>
        <dbReference type="ARBA" id="ARBA00022452"/>
    </source>
</evidence>
<accession>A0ABW9YLA2</accession>
<dbReference type="Pfam" id="PF02264">
    <property type="entry name" value="LamB"/>
    <property type="match status" value="1"/>
</dbReference>
<evidence type="ECO:0000256" key="2">
    <source>
        <dbReference type="ARBA" id="ARBA00007055"/>
    </source>
</evidence>
<protein>
    <submittedName>
        <fullName evidence="11">Carbohydrate porin</fullName>
    </submittedName>
</protein>
<dbReference type="SUPFAM" id="SSF56935">
    <property type="entry name" value="Porins"/>
    <property type="match status" value="1"/>
</dbReference>
<dbReference type="InterPro" id="IPR036998">
    <property type="entry name" value="Porin_LamB_sf"/>
</dbReference>
<keyword evidence="12" id="KW-1185">Reference proteome</keyword>
<dbReference type="PANTHER" id="PTHR38762:SF1">
    <property type="entry name" value="CRYPTIC OUTER MEMBRANE PORIN BGLH-RELATED"/>
    <property type="match status" value="1"/>
</dbReference>
<proteinExistence type="inferred from homology"/>
<keyword evidence="7" id="KW-0626">Porin</keyword>
<evidence type="ECO:0000256" key="8">
    <source>
        <dbReference type="ARBA" id="ARBA00023136"/>
    </source>
</evidence>
<keyword evidence="10" id="KW-0732">Signal</keyword>
<feature type="signal peptide" evidence="10">
    <location>
        <begin position="1"/>
        <end position="25"/>
    </location>
</feature>
<comment type="subcellular location">
    <subcellularLocation>
        <location evidence="1">Cell outer membrane</location>
        <topology evidence="1">Multi-pass membrane protein</topology>
    </subcellularLocation>
</comment>
<evidence type="ECO:0000256" key="7">
    <source>
        <dbReference type="ARBA" id="ARBA00023114"/>
    </source>
</evidence>
<dbReference type="InterPro" id="IPR050286">
    <property type="entry name" value="G_neg_Bact_CarbUptk_Porin"/>
</dbReference>
<organism evidence="11 12">
    <name type="scientific">Photobacterium alginatilyticum</name>
    <dbReference type="NCBI Taxonomy" id="1775171"/>
    <lineage>
        <taxon>Bacteria</taxon>
        <taxon>Pseudomonadati</taxon>
        <taxon>Pseudomonadota</taxon>
        <taxon>Gammaproteobacteria</taxon>
        <taxon>Vibrionales</taxon>
        <taxon>Vibrionaceae</taxon>
        <taxon>Photobacterium</taxon>
    </lineage>
</organism>
<feature type="chain" id="PRO_5046291937" evidence="10">
    <location>
        <begin position="26"/>
        <end position="411"/>
    </location>
</feature>
<evidence type="ECO:0000256" key="5">
    <source>
        <dbReference type="ARBA" id="ARBA00022692"/>
    </source>
</evidence>
<evidence type="ECO:0000256" key="10">
    <source>
        <dbReference type="SAM" id="SignalP"/>
    </source>
</evidence>
<keyword evidence="6" id="KW-0406">Ion transport</keyword>
<keyword evidence="3" id="KW-0813">Transport</keyword>
<evidence type="ECO:0000313" key="12">
    <source>
        <dbReference type="Proteomes" id="UP000738517"/>
    </source>
</evidence>
<reference evidence="11 12" key="1">
    <citation type="journal article" date="2017" name="Int. J. Syst. Evol. Microbiol.">
        <title>Photobacterium alginatilyticum sp. nov., a marine bacterium isolated from bottom seawater.</title>
        <authorList>
            <person name="Wang X."/>
            <person name="Wang Y."/>
            <person name="Yang X."/>
            <person name="Sun H."/>
            <person name="Li B."/>
            <person name="Zhang X.H."/>
        </authorList>
    </citation>
    <scope>NUCLEOTIDE SEQUENCE [LARGE SCALE GENOMIC DNA]</scope>
    <source>
        <strain evidence="11 12">P03D4</strain>
    </source>
</reference>
<evidence type="ECO:0000256" key="3">
    <source>
        <dbReference type="ARBA" id="ARBA00022448"/>
    </source>
</evidence>
<keyword evidence="9" id="KW-0998">Cell outer membrane</keyword>
<dbReference type="Proteomes" id="UP000738517">
    <property type="component" value="Unassembled WGS sequence"/>
</dbReference>
<gene>
    <name evidence="11" type="ORF">EIZ48_15995</name>
</gene>
<evidence type="ECO:0000256" key="9">
    <source>
        <dbReference type="ARBA" id="ARBA00023237"/>
    </source>
</evidence>
<keyword evidence="4" id="KW-1134">Transmembrane beta strand</keyword>
<evidence type="ECO:0000256" key="6">
    <source>
        <dbReference type="ARBA" id="ARBA00023065"/>
    </source>
</evidence>
<comment type="similarity">
    <text evidence="2">Belongs to the porin LamB (TC 1.B.3) family.</text>
</comment>
<evidence type="ECO:0000256" key="1">
    <source>
        <dbReference type="ARBA" id="ARBA00004571"/>
    </source>
</evidence>
<name>A0ABW9YLA2_9GAMM</name>
<comment type="caution">
    <text evidence="11">The sequence shown here is derived from an EMBL/GenBank/DDBJ whole genome shotgun (WGS) entry which is preliminary data.</text>
</comment>
<dbReference type="PANTHER" id="PTHR38762">
    <property type="entry name" value="CRYPTIC OUTER MEMBRANE PORIN BGLH-RELATED"/>
    <property type="match status" value="1"/>
</dbReference>
<keyword evidence="8" id="KW-0472">Membrane</keyword>
<keyword evidence="5" id="KW-0812">Transmembrane</keyword>
<dbReference type="Gene3D" id="2.40.170.10">
    <property type="entry name" value="Porin, LamB type"/>
    <property type="match status" value="1"/>
</dbReference>
<dbReference type="EMBL" id="RSEJ01000017">
    <property type="protein sequence ID" value="NBI54051.1"/>
    <property type="molecule type" value="Genomic_DNA"/>
</dbReference>
<evidence type="ECO:0000313" key="11">
    <source>
        <dbReference type="EMBL" id="NBI54051.1"/>
    </source>
</evidence>
<dbReference type="RefSeq" id="WP_160653411.1">
    <property type="nucleotide sequence ID" value="NZ_RSEJ01000017.1"/>
</dbReference>
<dbReference type="InterPro" id="IPR003192">
    <property type="entry name" value="Porin_LamB"/>
</dbReference>
<sequence>MKLSNLTLACLLATSTLSVSHLANAESDDFAFTGYARYGFHYENDGNDYVFADGQLAGNAAGRLGNESNGGEFQFSKGFEGSNGTKWDVVVMMENWWKMPGSIESQTAGGDEFTDSVGNADVFLKKFYAGVSNVIPSQPNAYIWAGRDFHQRPQQGLNDYFFMTHDGQGAGIKNLELGSVKFDVGFVAQTDGDNFTGTGDNGDYALTTRLHDIRLAESVTLDIYANYGLSDESSDEAELDNAYQLGTIFNFNGNKLSLRYTDNSDNSVFNKTDDLNTLYASFEGGVSLGERSSMDYLVAYHNNDGASDAADDRTNYSAIIRPMHSWDDTHSTWLEAGYSLVDYDNADENSAWKVTLSQNIAIGMNSWDRPMLRFYATVGEADNKVAGDGSLSSGDTTRDTVAVGAMWEAWW</sequence>